<keyword evidence="4" id="KW-1185">Reference proteome</keyword>
<dbReference type="Proteomes" id="UP000593719">
    <property type="component" value="Chromosome"/>
</dbReference>
<dbReference type="AlphaFoldDB" id="A0A7M1B4I3"/>
<name>A0A7M1B4I3_9BACT</name>
<dbReference type="InterPro" id="IPR024534">
    <property type="entry name" value="JetD_C"/>
</dbReference>
<feature type="domain" description="DUF3322" evidence="2">
    <location>
        <begin position="8"/>
        <end position="184"/>
    </location>
</feature>
<sequence>MDFYNVATIQKRLQRLYDSGDIFRLYIQNKPFSPVKIPLKKPKEQELLQAFSLILKQKEKLERSGYSLEYRAFHFKKMGVQKLPVFVVINDKEQFLLLTNAKEEYALFVQWYEYLFKYYPKLKELFFVKPRLVVEYAKEWEKFVLILGFFIHNPSPNIYIREISLKGIDTKYIQKHLKILDILLSCILEREPLASIKDFAFEKRYGLKYILPQVRFRILDERLRMCGCDDITLTLEQFEALETECQRVFVIENKTTFLSLPQLQSSIAVFGSGYNIGILKNTRWLETKEIYYWGDIDMDGFAILSKMRSYFPQTKSLMMDTKTLEQYKERSVSYKGAKETELKHLTQEESVVYKRLASDYYGKNFRLEQEMIPFDEAREVLHQETIR</sequence>
<reference evidence="3 4" key="1">
    <citation type="submission" date="2019-06" db="EMBL/GenBank/DDBJ databases">
        <title>Sulfurimonas gotlandica sp. nov., a chemoautotrophic and psychrotolerant epsilonproteobacterium isolated from a pelagic redoxcline, and an emended description of the genus Sulfurimonas.</title>
        <authorList>
            <person name="Wang S."/>
            <person name="Jiang L."/>
            <person name="Shao Z."/>
        </authorList>
    </citation>
    <scope>NUCLEOTIDE SEQUENCE [LARGE SCALE GENOMIC DNA]</scope>
    <source>
        <strain evidence="3 4">S2-6</strain>
    </source>
</reference>
<evidence type="ECO:0000259" key="1">
    <source>
        <dbReference type="Pfam" id="PF09983"/>
    </source>
</evidence>
<dbReference type="KEGG" id="ssei:FJR45_10890"/>
<proteinExistence type="predicted"/>
<organism evidence="3 4">
    <name type="scientific">Sulfurimonas sediminis</name>
    <dbReference type="NCBI Taxonomy" id="2590020"/>
    <lineage>
        <taxon>Bacteria</taxon>
        <taxon>Pseudomonadati</taxon>
        <taxon>Campylobacterota</taxon>
        <taxon>Epsilonproteobacteria</taxon>
        <taxon>Campylobacterales</taxon>
        <taxon>Sulfurimonadaceae</taxon>
        <taxon>Sulfurimonas</taxon>
    </lineage>
</organism>
<dbReference type="Pfam" id="PF09983">
    <property type="entry name" value="JetD_C"/>
    <property type="match status" value="1"/>
</dbReference>
<feature type="domain" description="Wadjet protein JetD C-terminal" evidence="1">
    <location>
        <begin position="212"/>
        <end position="381"/>
    </location>
</feature>
<gene>
    <name evidence="3" type="ORF">FJR45_10890</name>
</gene>
<dbReference type="PIRSF" id="PIRSF028408">
    <property type="entry name" value="UCP028408"/>
    <property type="match status" value="1"/>
</dbReference>
<dbReference type="EMBL" id="CP041235">
    <property type="protein sequence ID" value="QOP44426.1"/>
    <property type="molecule type" value="Genomic_DNA"/>
</dbReference>
<evidence type="ECO:0000313" key="3">
    <source>
        <dbReference type="EMBL" id="QOP44426.1"/>
    </source>
</evidence>
<protein>
    <recommendedName>
        <fullName evidence="5">DUF3322 and DUF2220 domain-containing protein</fullName>
    </recommendedName>
</protein>
<dbReference type="InterPro" id="IPR014544">
    <property type="entry name" value="UCP028408"/>
</dbReference>
<accession>A0A7M1B4I3</accession>
<dbReference type="InterPro" id="IPR024537">
    <property type="entry name" value="DUF3322"/>
</dbReference>
<dbReference type="Pfam" id="PF11795">
    <property type="entry name" value="DUF3322"/>
    <property type="match status" value="1"/>
</dbReference>
<dbReference type="RefSeq" id="WP_193150567.1">
    <property type="nucleotide sequence ID" value="NZ_CP041235.1"/>
</dbReference>
<evidence type="ECO:0008006" key="5">
    <source>
        <dbReference type="Google" id="ProtNLM"/>
    </source>
</evidence>
<evidence type="ECO:0000313" key="4">
    <source>
        <dbReference type="Proteomes" id="UP000593719"/>
    </source>
</evidence>
<evidence type="ECO:0000259" key="2">
    <source>
        <dbReference type="Pfam" id="PF11795"/>
    </source>
</evidence>